<feature type="domain" description="AB hydrolase-1" evidence="1">
    <location>
        <begin position="93"/>
        <end position="294"/>
    </location>
</feature>
<dbReference type="InterPro" id="IPR050266">
    <property type="entry name" value="AB_hydrolase_sf"/>
</dbReference>
<keyword evidence="2" id="KW-0378">Hydrolase</keyword>
<dbReference type="RefSeq" id="WP_347613616.1">
    <property type="nucleotide sequence ID" value="NZ_JBDPZC010000022.1"/>
</dbReference>
<evidence type="ECO:0000313" key="3">
    <source>
        <dbReference type="Proteomes" id="UP001462640"/>
    </source>
</evidence>
<dbReference type="InterPro" id="IPR029058">
    <property type="entry name" value="AB_hydrolase_fold"/>
</dbReference>
<dbReference type="Proteomes" id="UP001462640">
    <property type="component" value="Unassembled WGS sequence"/>
</dbReference>
<organism evidence="2 3">
    <name type="scientific">Roseateles flavus</name>
    <dbReference type="NCBI Taxonomy" id="3149041"/>
    <lineage>
        <taxon>Bacteria</taxon>
        <taxon>Pseudomonadati</taxon>
        <taxon>Pseudomonadota</taxon>
        <taxon>Betaproteobacteria</taxon>
        <taxon>Burkholderiales</taxon>
        <taxon>Sphaerotilaceae</taxon>
        <taxon>Roseateles</taxon>
    </lineage>
</organism>
<dbReference type="PANTHER" id="PTHR43798:SF33">
    <property type="entry name" value="HYDROLASE, PUTATIVE (AFU_ORTHOLOGUE AFUA_2G14860)-RELATED"/>
    <property type="match status" value="1"/>
</dbReference>
<dbReference type="EMBL" id="JBDPZC010000022">
    <property type="protein sequence ID" value="MEO3715883.1"/>
    <property type="molecule type" value="Genomic_DNA"/>
</dbReference>
<dbReference type="GO" id="GO:0016787">
    <property type="term" value="F:hydrolase activity"/>
    <property type="evidence" value="ECO:0007669"/>
    <property type="project" value="UniProtKB-KW"/>
</dbReference>
<dbReference type="PANTHER" id="PTHR43798">
    <property type="entry name" value="MONOACYLGLYCEROL LIPASE"/>
    <property type="match status" value="1"/>
</dbReference>
<evidence type="ECO:0000259" key="1">
    <source>
        <dbReference type="Pfam" id="PF12697"/>
    </source>
</evidence>
<keyword evidence="3" id="KW-1185">Reference proteome</keyword>
<reference evidence="2 3" key="1">
    <citation type="submission" date="2024-05" db="EMBL/GenBank/DDBJ databases">
        <title>Roseateles sp. 2.12 16S ribosomal RNA gene Genome sequencing and assembly.</title>
        <authorList>
            <person name="Woo H."/>
        </authorList>
    </citation>
    <scope>NUCLEOTIDE SEQUENCE [LARGE SCALE GENOMIC DNA]</scope>
    <source>
        <strain evidence="2 3">2.12</strain>
    </source>
</reference>
<protein>
    <submittedName>
        <fullName evidence="2">Alpha/beta hydrolase</fullName>
    </submittedName>
</protein>
<dbReference type="InterPro" id="IPR000073">
    <property type="entry name" value="AB_hydrolase_1"/>
</dbReference>
<sequence length="306" mass="33244">MKQASNSLLFMAGDAAVLPAPSARPRRGLGSQLCSAIALAALAGLAGCASEPTRPESSDAGLDSSKGRVFTERSYLRTGSRLPAVVLQAGLQDDKSAWKSVIPGLSQQHLVIAFDRPGRADTPSTDASRDPCTIASEERRLLQDAGVPPPYILVGHSLGGLYQYVFAKMYPEDVAGLVLLDPTHPRHWETVQAEAPGAALLIKGVRAIAFSSADRREFDQQTDCLQRINTRQPLRQPVRLLVSGKFKMEERGSYERMLQGLRQDWVSMTGARRGAELIADSGHYIQKDRPDTVISAVQQLSAEVRK</sequence>
<gene>
    <name evidence="2" type="ORF">ABDJ40_24175</name>
</gene>
<dbReference type="SUPFAM" id="SSF53474">
    <property type="entry name" value="alpha/beta-Hydrolases"/>
    <property type="match status" value="1"/>
</dbReference>
<comment type="caution">
    <text evidence="2">The sequence shown here is derived from an EMBL/GenBank/DDBJ whole genome shotgun (WGS) entry which is preliminary data.</text>
</comment>
<accession>A0ABV0GLE0</accession>
<proteinExistence type="predicted"/>
<name>A0ABV0GLE0_9BURK</name>
<dbReference type="Gene3D" id="3.40.50.1820">
    <property type="entry name" value="alpha/beta hydrolase"/>
    <property type="match status" value="1"/>
</dbReference>
<evidence type="ECO:0000313" key="2">
    <source>
        <dbReference type="EMBL" id="MEO3715883.1"/>
    </source>
</evidence>
<dbReference type="Pfam" id="PF12697">
    <property type="entry name" value="Abhydrolase_6"/>
    <property type="match status" value="1"/>
</dbReference>